<evidence type="ECO:0000256" key="18">
    <source>
        <dbReference type="ARBA" id="ARBA00042156"/>
    </source>
</evidence>
<dbReference type="GO" id="GO:0016887">
    <property type="term" value="F:ATP hydrolysis activity"/>
    <property type="evidence" value="ECO:0007669"/>
    <property type="project" value="InterPro"/>
</dbReference>
<comment type="similarity">
    <text evidence="16">Belongs to the ABC transporter superfamily. UvrA family.</text>
</comment>
<dbReference type="SUPFAM" id="SSF52540">
    <property type="entry name" value="P-loop containing nucleoside triphosphate hydrolases"/>
    <property type="match status" value="2"/>
</dbReference>
<dbReference type="Gene3D" id="3.40.50.300">
    <property type="entry name" value="P-loop containing nucleotide triphosphate hydrolases"/>
    <property type="match status" value="2"/>
</dbReference>
<evidence type="ECO:0000256" key="8">
    <source>
        <dbReference type="ARBA" id="ARBA00022769"/>
    </source>
</evidence>
<dbReference type="RefSeq" id="WP_281815271.1">
    <property type="nucleotide sequence ID" value="NZ_BRLB01000005.1"/>
</dbReference>
<dbReference type="Gene3D" id="2.40.30.70">
    <property type="entry name" value="YaeB-like"/>
    <property type="match status" value="1"/>
</dbReference>
<feature type="domain" description="ABC transporter" evidence="19">
    <location>
        <begin position="806"/>
        <end position="1121"/>
    </location>
</feature>
<dbReference type="Proteomes" id="UP001144256">
    <property type="component" value="Unassembled WGS sequence"/>
</dbReference>
<dbReference type="GO" id="GO:0005737">
    <property type="term" value="C:cytoplasm"/>
    <property type="evidence" value="ECO:0007669"/>
    <property type="project" value="UniProtKB-SubCell"/>
</dbReference>
<dbReference type="GO" id="GO:0005524">
    <property type="term" value="F:ATP binding"/>
    <property type="evidence" value="ECO:0007669"/>
    <property type="project" value="UniProtKB-KW"/>
</dbReference>
<evidence type="ECO:0000256" key="9">
    <source>
        <dbReference type="ARBA" id="ARBA00022771"/>
    </source>
</evidence>
<dbReference type="SUPFAM" id="SSF118196">
    <property type="entry name" value="YaeB-like"/>
    <property type="match status" value="1"/>
</dbReference>
<evidence type="ECO:0000256" key="2">
    <source>
        <dbReference type="ARBA" id="ARBA00022490"/>
    </source>
</evidence>
<evidence type="ECO:0000256" key="10">
    <source>
        <dbReference type="ARBA" id="ARBA00022833"/>
    </source>
</evidence>
<evidence type="ECO:0000259" key="19">
    <source>
        <dbReference type="PROSITE" id="PS50893"/>
    </source>
</evidence>
<dbReference type="PROSITE" id="PS51668">
    <property type="entry name" value="TSAA_2"/>
    <property type="match status" value="1"/>
</dbReference>
<name>A0A9W5YC88_9FIRM</name>
<dbReference type="AlphaFoldDB" id="A0A9W5YC88"/>
<dbReference type="InterPro" id="IPR036414">
    <property type="entry name" value="YaeB_N_sf"/>
</dbReference>
<dbReference type="GO" id="GO:0004518">
    <property type="term" value="F:nuclease activity"/>
    <property type="evidence" value="ECO:0007669"/>
    <property type="project" value="UniProtKB-KW"/>
</dbReference>
<keyword evidence="2" id="KW-0963">Cytoplasm</keyword>
<dbReference type="InterPro" id="IPR003439">
    <property type="entry name" value="ABC_transporter-like_ATP-bd"/>
</dbReference>
<keyword evidence="9" id="KW-0863">Zinc-finger</keyword>
<evidence type="ECO:0000256" key="14">
    <source>
        <dbReference type="ARBA" id="ARBA00023204"/>
    </source>
</evidence>
<keyword evidence="11" id="KW-0067">ATP-binding</keyword>
<dbReference type="PROSITE" id="PS01318">
    <property type="entry name" value="TSAA_1"/>
    <property type="match status" value="1"/>
</dbReference>
<keyword evidence="13" id="KW-0238">DNA-binding</keyword>
<evidence type="ECO:0000256" key="4">
    <source>
        <dbReference type="ARBA" id="ARBA00022723"/>
    </source>
</evidence>
<keyword evidence="3" id="KW-0949">S-adenosyl-L-methionine</keyword>
<evidence type="ECO:0000259" key="20">
    <source>
        <dbReference type="PROSITE" id="PS51668"/>
    </source>
</evidence>
<dbReference type="InterPro" id="IPR027417">
    <property type="entry name" value="P-loop_NTPase"/>
</dbReference>
<dbReference type="InterPro" id="IPR023368">
    <property type="entry name" value="UPF0066_cons_site"/>
</dbReference>
<evidence type="ECO:0000313" key="22">
    <source>
        <dbReference type="Proteomes" id="UP001144256"/>
    </source>
</evidence>
<sequence length="1121" mass="127452">MKEIKFQAIGGYNLLKQSETTDKYKTEIVLIEKYKKAATKLSYFSHCLIFTKQEERLMCYGVRINDVNEKTGEIIVEGSKISGDIIDIKAYFPCEERITEELSSRYNKEQRSVIIPFKNQEIGKYMYINKKSVIHVEESNNQIGHEMASALENIHQGDYLRILWWFHKHNKKELRNICMVTPPYENAPRSGVFATRSPVRPNPIASTVVKVKSVDKYNHFIEVCGFDGFENTRILQIMSYSSVPIFNNVKVPDWVEHWTNHKIFEETNLDNRIENMTNQKEVAAKHVFIQELEPSNLELNQAGSNEIVIKNASINNLKNISLKIPKEKITVITGVSGSGKSSLAFDTIYYESRKQFMDLIASSVYTFNNLNDSKVEKITGLQPAIAIDQRNLVMNPRSTVGSVSKAGEYLKLLFATIGRRICPYCHEVVPENNVCSKCKAIFFALTPSLFSQNNPDYMCPACKGLGKEMQIDVNLIVEEPNKSILDGASTWWGNLRKHRENPNANWMKGEVLALAEDMNEDLEVPFKELTDDFKKQLFYGSNGREVTLDYVNSNGRKGIITRPVEGAVNIMYRLLKSKNGDKSIKYLEHYLIKKTCSSCNGERLKEEGRLVYVGNKRYPEVVSMNIDNLRDWCHTTYNSLDNVEREKTKSIFIKLLYNLKKIQQVGLGYLSLNRSIPTLSGGEARRLKLSAQFGSGLSNILYIMDEPSKGLHPRDYLMLIRTIEELKKLNNTIIIVEHKKDFIEAGDYLVEIGPEAGKYGGQLIRAEEIRKEGKDNINNVIETHHHKNNLISHRYDLYLQPIDKSVDKDRLLRLTCASTNNLKNIDINIPLSKMICVVGVSGSGKSSLISQTLYPAIQKELNKKTESQGEYKGIECVSNIREVHFVSQSAIGKTSRSNPATYSGVFDLIRDFYSDLDEARKNKLTKEHFSFNSKKGQCPKCKGLGRTVVPMHFMPDISTTCTECKGKKYIGKVLQVKYKGYSIADLLDMEIREVKEIFEDQKNIYTILDMLDKIGVSYIKLGQSATTLSGGEAQRIKLARNLCSGKAKDVLYILDEPTAGLHDKDVKKLLLILKELTNYRATVIVIEHNPIFIKEADYIIEMGPEGGERGGYIVDEGWLNN</sequence>
<dbReference type="Gene3D" id="1.20.1580.10">
    <property type="entry name" value="ABC transporter ATPase like domain"/>
    <property type="match status" value="2"/>
</dbReference>
<evidence type="ECO:0000256" key="6">
    <source>
        <dbReference type="ARBA" id="ARBA00022741"/>
    </source>
</evidence>
<dbReference type="Pfam" id="PF17755">
    <property type="entry name" value="UvrA_DNA-bind"/>
    <property type="match status" value="1"/>
</dbReference>
<protein>
    <recommendedName>
        <fullName evidence="17">UvrABC system protein A</fullName>
    </recommendedName>
    <alternativeName>
        <fullName evidence="18">Excinuclease ABC subunit A</fullName>
    </alternativeName>
</protein>
<comment type="caution">
    <text evidence="21">The sequence shown here is derived from an EMBL/GenBank/DDBJ whole genome shotgun (WGS) entry which is preliminary data.</text>
</comment>
<reference evidence="21" key="1">
    <citation type="submission" date="2022-06" db="EMBL/GenBank/DDBJ databases">
        <title>Vallitalea longa sp. nov., an anaerobic bacterium isolated from marine sediment.</title>
        <authorList>
            <person name="Hirano S."/>
            <person name="Terahara T."/>
            <person name="Mori K."/>
            <person name="Hamada M."/>
            <person name="Matsumoto R."/>
            <person name="Kobayashi T."/>
        </authorList>
    </citation>
    <scope>NUCLEOTIDE SEQUENCE</scope>
    <source>
        <strain evidence="21">SH18-1</strain>
    </source>
</reference>
<keyword evidence="12" id="KW-0267">Excision nuclease</keyword>
<proteinExistence type="inferred from homology"/>
<evidence type="ECO:0000256" key="17">
    <source>
        <dbReference type="ARBA" id="ARBA00039316"/>
    </source>
</evidence>
<dbReference type="GO" id="GO:0006281">
    <property type="term" value="P:DNA repair"/>
    <property type="evidence" value="ECO:0007669"/>
    <property type="project" value="UniProtKB-KW"/>
</dbReference>
<dbReference type="PANTHER" id="PTHR43152">
    <property type="entry name" value="UVRABC SYSTEM PROTEIN A"/>
    <property type="match status" value="1"/>
</dbReference>
<feature type="domain" description="TsaA-like" evidence="20">
    <location>
        <begin position="119"/>
        <end position="249"/>
    </location>
</feature>
<dbReference type="PANTHER" id="PTHR43152:SF3">
    <property type="entry name" value="UVRABC SYSTEM PROTEIN A"/>
    <property type="match status" value="1"/>
</dbReference>
<dbReference type="InterPro" id="IPR023370">
    <property type="entry name" value="TrmO-like_N"/>
</dbReference>
<evidence type="ECO:0000256" key="15">
    <source>
        <dbReference type="ARBA" id="ARBA00033753"/>
    </source>
</evidence>
<keyword evidence="10" id="KW-0862">Zinc</keyword>
<evidence type="ECO:0000256" key="7">
    <source>
        <dbReference type="ARBA" id="ARBA00022763"/>
    </source>
</evidence>
<gene>
    <name evidence="21" type="ORF">SH1V18_21580</name>
</gene>
<comment type="subcellular location">
    <subcellularLocation>
        <location evidence="1">Cytoplasm</location>
    </subcellularLocation>
</comment>
<dbReference type="GO" id="GO:0008270">
    <property type="term" value="F:zinc ion binding"/>
    <property type="evidence" value="ECO:0007669"/>
    <property type="project" value="UniProtKB-KW"/>
</dbReference>
<evidence type="ECO:0000256" key="13">
    <source>
        <dbReference type="ARBA" id="ARBA00023125"/>
    </source>
</evidence>
<evidence type="ECO:0000256" key="3">
    <source>
        <dbReference type="ARBA" id="ARBA00022691"/>
    </source>
</evidence>
<evidence type="ECO:0000256" key="16">
    <source>
        <dbReference type="ARBA" id="ARBA00038000"/>
    </source>
</evidence>
<keyword evidence="7" id="KW-0227">DNA damage</keyword>
<evidence type="ECO:0000313" key="21">
    <source>
        <dbReference type="EMBL" id="GKX29678.1"/>
    </source>
</evidence>
<dbReference type="Pfam" id="PF00005">
    <property type="entry name" value="ABC_tran"/>
    <property type="match status" value="1"/>
</dbReference>
<dbReference type="InterPro" id="IPR041552">
    <property type="entry name" value="UvrA_DNA-bd"/>
</dbReference>
<dbReference type="PROSITE" id="PS00211">
    <property type="entry name" value="ABC_TRANSPORTER_1"/>
    <property type="match status" value="2"/>
</dbReference>
<accession>A0A9W5YC88</accession>
<keyword evidence="8" id="KW-0228">DNA excision</keyword>
<dbReference type="Gene3D" id="1.10.8.280">
    <property type="entry name" value="ABC transporter ATPase domain-like"/>
    <property type="match status" value="1"/>
</dbReference>
<evidence type="ECO:0000256" key="1">
    <source>
        <dbReference type="ARBA" id="ARBA00004496"/>
    </source>
</evidence>
<evidence type="ECO:0000256" key="5">
    <source>
        <dbReference type="ARBA" id="ARBA00022737"/>
    </source>
</evidence>
<evidence type="ECO:0000256" key="12">
    <source>
        <dbReference type="ARBA" id="ARBA00022881"/>
    </source>
</evidence>
<keyword evidence="22" id="KW-1185">Reference proteome</keyword>
<dbReference type="GO" id="GO:0003677">
    <property type="term" value="F:DNA binding"/>
    <property type="evidence" value="ECO:0007669"/>
    <property type="project" value="UniProtKB-KW"/>
</dbReference>
<dbReference type="EMBL" id="BRLB01000005">
    <property type="protein sequence ID" value="GKX29678.1"/>
    <property type="molecule type" value="Genomic_DNA"/>
</dbReference>
<dbReference type="PROSITE" id="PS50893">
    <property type="entry name" value="ABC_TRANSPORTER_2"/>
    <property type="match status" value="1"/>
</dbReference>
<dbReference type="Pfam" id="PF01980">
    <property type="entry name" value="TrmO_N"/>
    <property type="match status" value="1"/>
</dbReference>
<keyword evidence="4" id="KW-0479">Metal-binding</keyword>
<dbReference type="InterPro" id="IPR017871">
    <property type="entry name" value="ABC_transporter-like_CS"/>
</dbReference>
<dbReference type="InterPro" id="IPR036413">
    <property type="entry name" value="YaeB-like_sf"/>
</dbReference>
<keyword evidence="5" id="KW-0677">Repeat</keyword>
<keyword evidence="6" id="KW-0547">Nucleotide-binding</keyword>
<comment type="similarity">
    <text evidence="15">Belongs to the tRNA methyltransferase O family.</text>
</comment>
<evidence type="ECO:0000256" key="11">
    <source>
        <dbReference type="ARBA" id="ARBA00022840"/>
    </source>
</evidence>
<organism evidence="21 22">
    <name type="scientific">Vallitalea longa</name>
    <dbReference type="NCBI Taxonomy" id="2936439"/>
    <lineage>
        <taxon>Bacteria</taxon>
        <taxon>Bacillati</taxon>
        <taxon>Bacillota</taxon>
        <taxon>Clostridia</taxon>
        <taxon>Lachnospirales</taxon>
        <taxon>Vallitaleaceae</taxon>
        <taxon>Vallitalea</taxon>
    </lineage>
</organism>
<keyword evidence="14" id="KW-0234">DNA repair</keyword>